<protein>
    <recommendedName>
        <fullName evidence="3">Fungal-type protein kinase domain-containing protein</fullName>
    </recommendedName>
</protein>
<reference evidence="2" key="1">
    <citation type="journal article" date="2017" name="Nat. Ecol. Evol.">
        <title>Genome expansion and lineage-specific genetic innovations in the forest pathogenic fungi Armillaria.</title>
        <authorList>
            <person name="Sipos G."/>
            <person name="Prasanna A.N."/>
            <person name="Walter M.C."/>
            <person name="O'Connor E."/>
            <person name="Balint B."/>
            <person name="Krizsan K."/>
            <person name="Kiss B."/>
            <person name="Hess J."/>
            <person name="Varga T."/>
            <person name="Slot J."/>
            <person name="Riley R."/>
            <person name="Boka B."/>
            <person name="Rigling D."/>
            <person name="Barry K."/>
            <person name="Lee J."/>
            <person name="Mihaltcheva S."/>
            <person name="LaButti K."/>
            <person name="Lipzen A."/>
            <person name="Waldron R."/>
            <person name="Moloney N.M."/>
            <person name="Sperisen C."/>
            <person name="Kredics L."/>
            <person name="Vagvoelgyi C."/>
            <person name="Patrignani A."/>
            <person name="Fitzpatrick D."/>
            <person name="Nagy I."/>
            <person name="Doyle S."/>
            <person name="Anderson J.B."/>
            <person name="Grigoriev I.V."/>
            <person name="Gueldener U."/>
            <person name="Muensterkoetter M."/>
            <person name="Nagy L.G."/>
        </authorList>
    </citation>
    <scope>NUCLEOTIDE SEQUENCE [LARGE SCALE GENOMIC DNA]</scope>
    <source>
        <strain evidence="2">28-4</strain>
    </source>
</reference>
<dbReference type="AlphaFoldDB" id="A0A2H3CAS3"/>
<organism evidence="1 2">
    <name type="scientific">Armillaria solidipes</name>
    <dbReference type="NCBI Taxonomy" id="1076256"/>
    <lineage>
        <taxon>Eukaryota</taxon>
        <taxon>Fungi</taxon>
        <taxon>Dikarya</taxon>
        <taxon>Basidiomycota</taxon>
        <taxon>Agaricomycotina</taxon>
        <taxon>Agaricomycetes</taxon>
        <taxon>Agaricomycetidae</taxon>
        <taxon>Agaricales</taxon>
        <taxon>Marasmiineae</taxon>
        <taxon>Physalacriaceae</taxon>
        <taxon>Armillaria</taxon>
    </lineage>
</organism>
<evidence type="ECO:0000313" key="2">
    <source>
        <dbReference type="Proteomes" id="UP000218334"/>
    </source>
</evidence>
<gene>
    <name evidence="1" type="ORF">ARMSODRAFT_1011607</name>
</gene>
<proteinExistence type="predicted"/>
<dbReference type="EMBL" id="KZ293416">
    <property type="protein sequence ID" value="PBK76342.1"/>
    <property type="molecule type" value="Genomic_DNA"/>
</dbReference>
<accession>A0A2H3CAS3</accession>
<sequence length="158" mass="17810">MLEIADAVSARFLPGPLPFLINAKSTWQFISTRLLADGTQKHLLQDDFESFIWVTLYHGLHYLQHSKVGPGLQKLMPYIFDSCIDLSDGRFFGGVKKFVLLALGMKNALFAICEWRDFSDAPDTDLESELFLIFPTSCTPPIDPEMVVLRDHKALGAF</sequence>
<evidence type="ECO:0008006" key="3">
    <source>
        <dbReference type="Google" id="ProtNLM"/>
    </source>
</evidence>
<evidence type="ECO:0000313" key="1">
    <source>
        <dbReference type="EMBL" id="PBK76342.1"/>
    </source>
</evidence>
<keyword evidence="2" id="KW-1185">Reference proteome</keyword>
<name>A0A2H3CAS3_9AGAR</name>
<dbReference type="Proteomes" id="UP000218334">
    <property type="component" value="Unassembled WGS sequence"/>
</dbReference>